<comment type="pathway">
    <text evidence="1">Lipid metabolism.</text>
</comment>
<keyword evidence="9" id="KW-1185">Reference proteome</keyword>
<evidence type="ECO:0000313" key="8">
    <source>
        <dbReference type="EMBL" id="GFH60721.1"/>
    </source>
</evidence>
<dbReference type="PANTHER" id="PTHR10434">
    <property type="entry name" value="1-ACYL-SN-GLYCEROL-3-PHOSPHATE ACYLTRANSFERASE"/>
    <property type="match status" value="1"/>
</dbReference>
<evidence type="ECO:0000313" key="9">
    <source>
        <dbReference type="Proteomes" id="UP001054902"/>
    </source>
</evidence>
<dbReference type="PANTHER" id="PTHR10434:SF64">
    <property type="entry name" value="1-ACYL-SN-GLYCEROL-3-PHOSPHATE ACYLTRANSFERASE-RELATED"/>
    <property type="match status" value="1"/>
</dbReference>
<keyword evidence="6" id="KW-0472">Membrane</keyword>
<keyword evidence="6" id="KW-1133">Transmembrane helix</keyword>
<dbReference type="AlphaFoldDB" id="A0AAD3HEU6"/>
<dbReference type="CDD" id="cd07989">
    <property type="entry name" value="LPLAT_AGPAT-like"/>
    <property type="match status" value="1"/>
</dbReference>
<protein>
    <recommendedName>
        <fullName evidence="7">Phospholipid/glycerol acyltransferase domain-containing protein</fullName>
    </recommendedName>
</protein>
<comment type="caution">
    <text evidence="8">The sequence shown here is derived from an EMBL/GenBank/DDBJ whole genome shotgun (WGS) entry which is preliminary data.</text>
</comment>
<evidence type="ECO:0000259" key="7">
    <source>
        <dbReference type="SMART" id="SM00563"/>
    </source>
</evidence>
<feature type="transmembrane region" description="Helical" evidence="6">
    <location>
        <begin position="28"/>
        <end position="45"/>
    </location>
</feature>
<proteinExistence type="predicted"/>
<dbReference type="Proteomes" id="UP001054902">
    <property type="component" value="Unassembled WGS sequence"/>
</dbReference>
<feature type="domain" description="Phospholipid/glycerol acyltransferase" evidence="7">
    <location>
        <begin position="144"/>
        <end position="258"/>
    </location>
</feature>
<dbReference type="Pfam" id="PF01553">
    <property type="entry name" value="Acyltransferase"/>
    <property type="match status" value="1"/>
</dbReference>
<reference evidence="8 9" key="1">
    <citation type="journal article" date="2021" name="Sci. Rep.">
        <title>The genome of the diatom Chaetoceros tenuissimus carries an ancient integrated fragment of an extant virus.</title>
        <authorList>
            <person name="Hongo Y."/>
            <person name="Kimura K."/>
            <person name="Takaki Y."/>
            <person name="Yoshida Y."/>
            <person name="Baba S."/>
            <person name="Kobayashi G."/>
            <person name="Nagasaki K."/>
            <person name="Hano T."/>
            <person name="Tomaru Y."/>
        </authorList>
    </citation>
    <scope>NUCLEOTIDE SEQUENCE [LARGE SCALE GENOMIC DNA]</scope>
    <source>
        <strain evidence="8 9">NIES-3715</strain>
    </source>
</reference>
<keyword evidence="2" id="KW-0444">Lipid biosynthesis</keyword>
<evidence type="ECO:0000256" key="3">
    <source>
        <dbReference type="ARBA" id="ARBA00022679"/>
    </source>
</evidence>
<dbReference type="SUPFAM" id="SSF69593">
    <property type="entry name" value="Glycerol-3-phosphate (1)-acyltransferase"/>
    <property type="match status" value="1"/>
</dbReference>
<evidence type="ECO:0000256" key="1">
    <source>
        <dbReference type="ARBA" id="ARBA00005189"/>
    </source>
</evidence>
<dbReference type="GO" id="GO:0003841">
    <property type="term" value="F:1-acylglycerol-3-phosphate O-acyltransferase activity"/>
    <property type="evidence" value="ECO:0007669"/>
    <property type="project" value="TreeGrafter"/>
</dbReference>
<dbReference type="GO" id="GO:0006654">
    <property type="term" value="P:phosphatidic acid biosynthetic process"/>
    <property type="evidence" value="ECO:0007669"/>
    <property type="project" value="TreeGrafter"/>
</dbReference>
<keyword evidence="3" id="KW-0808">Transferase</keyword>
<dbReference type="SMART" id="SM00563">
    <property type="entry name" value="PlsC"/>
    <property type="match status" value="1"/>
</dbReference>
<dbReference type="EMBL" id="BLLK01000069">
    <property type="protein sequence ID" value="GFH60721.1"/>
    <property type="molecule type" value="Genomic_DNA"/>
</dbReference>
<accession>A0AAD3HEU6</accession>
<sequence length="322" mass="36410">MESDGPDHEMLQDFVKVTVKVLFFIGKFVYYYAMLIPVVSIVSTNQEYKIWKKTPTPMTILGIIKCYVFNMVWMAVCLIMSISLLPMWLQRGCGNSVQVEANAVMEKLVAIGIIRCFIGSVEIENAEKIPPISLFPGKDHAPAPIFVANHCSQLDTAVVYNVVRRFKWIAKESVQVIPGVGNLLSLGDHIFIKRKGKNKKSVKNLYEQSNAAIQDGVSMVIFPQGTRRMTTRLPFKDGAFKIAKENESKLVPISINIPLNAWNTLYPVNLIWKQPVQKIIVTIHDPIDVKKDDDIEELKKKCDDIIYSKLPPLYHGSDKKSD</sequence>
<keyword evidence="5" id="KW-0012">Acyltransferase</keyword>
<evidence type="ECO:0000256" key="2">
    <source>
        <dbReference type="ARBA" id="ARBA00022516"/>
    </source>
</evidence>
<evidence type="ECO:0000256" key="4">
    <source>
        <dbReference type="ARBA" id="ARBA00023098"/>
    </source>
</evidence>
<gene>
    <name evidence="8" type="ORF">CTEN210_17197</name>
</gene>
<organism evidence="8 9">
    <name type="scientific">Chaetoceros tenuissimus</name>
    <dbReference type="NCBI Taxonomy" id="426638"/>
    <lineage>
        <taxon>Eukaryota</taxon>
        <taxon>Sar</taxon>
        <taxon>Stramenopiles</taxon>
        <taxon>Ochrophyta</taxon>
        <taxon>Bacillariophyta</taxon>
        <taxon>Coscinodiscophyceae</taxon>
        <taxon>Chaetocerotophycidae</taxon>
        <taxon>Chaetocerotales</taxon>
        <taxon>Chaetocerotaceae</taxon>
        <taxon>Chaetoceros</taxon>
    </lineage>
</organism>
<keyword evidence="4" id="KW-0443">Lipid metabolism</keyword>
<dbReference type="InterPro" id="IPR002123">
    <property type="entry name" value="Plipid/glycerol_acylTrfase"/>
</dbReference>
<name>A0AAD3HEU6_9STRA</name>
<evidence type="ECO:0000256" key="5">
    <source>
        <dbReference type="ARBA" id="ARBA00023315"/>
    </source>
</evidence>
<keyword evidence="6" id="KW-0812">Transmembrane</keyword>
<evidence type="ECO:0000256" key="6">
    <source>
        <dbReference type="SAM" id="Phobius"/>
    </source>
</evidence>
<feature type="transmembrane region" description="Helical" evidence="6">
    <location>
        <begin position="66"/>
        <end position="89"/>
    </location>
</feature>